<dbReference type="EMBL" id="BKCP01005183">
    <property type="protein sequence ID" value="GER36480.1"/>
    <property type="molecule type" value="Genomic_DNA"/>
</dbReference>
<protein>
    <submittedName>
        <fullName evidence="2">Ectoine/hydroxyectoine ABC transporter</fullName>
    </submittedName>
</protein>
<organism evidence="2 3">
    <name type="scientific">Striga asiatica</name>
    <name type="common">Asiatic witchweed</name>
    <name type="synonym">Buchnera asiatica</name>
    <dbReference type="NCBI Taxonomy" id="4170"/>
    <lineage>
        <taxon>Eukaryota</taxon>
        <taxon>Viridiplantae</taxon>
        <taxon>Streptophyta</taxon>
        <taxon>Embryophyta</taxon>
        <taxon>Tracheophyta</taxon>
        <taxon>Spermatophyta</taxon>
        <taxon>Magnoliopsida</taxon>
        <taxon>eudicotyledons</taxon>
        <taxon>Gunneridae</taxon>
        <taxon>Pentapetalae</taxon>
        <taxon>asterids</taxon>
        <taxon>lamiids</taxon>
        <taxon>Lamiales</taxon>
        <taxon>Orobanchaceae</taxon>
        <taxon>Buchnereae</taxon>
        <taxon>Striga</taxon>
    </lineage>
</organism>
<gene>
    <name evidence="2" type="ORF">STAS_12815</name>
</gene>
<comment type="caution">
    <text evidence="2">The sequence shown here is derived from an EMBL/GenBank/DDBJ whole genome shotgun (WGS) entry which is preliminary data.</text>
</comment>
<sequence>MNEKGIAPGLLPSEFEVTIVPNLHQLAELGLQDNQLRTKLLLMRDLLIMDCILSFFTDGVGLLITSPQTYMEVRGPWPVGRIAPEEDPATTKTSAESKAADSTGLV</sequence>
<feature type="region of interest" description="Disordered" evidence="1">
    <location>
        <begin position="81"/>
        <end position="106"/>
    </location>
</feature>
<name>A0A5A7PUF7_STRAF</name>
<evidence type="ECO:0000313" key="3">
    <source>
        <dbReference type="Proteomes" id="UP000325081"/>
    </source>
</evidence>
<keyword evidence="3" id="KW-1185">Reference proteome</keyword>
<evidence type="ECO:0000256" key="1">
    <source>
        <dbReference type="SAM" id="MobiDB-lite"/>
    </source>
</evidence>
<proteinExistence type="predicted"/>
<feature type="compositionally biased region" description="Low complexity" evidence="1">
    <location>
        <begin position="90"/>
        <end position="106"/>
    </location>
</feature>
<dbReference type="Proteomes" id="UP000325081">
    <property type="component" value="Unassembled WGS sequence"/>
</dbReference>
<dbReference type="AlphaFoldDB" id="A0A5A7PUF7"/>
<reference evidence="3" key="1">
    <citation type="journal article" date="2019" name="Curr. Biol.">
        <title>Genome Sequence of Striga asiatica Provides Insight into the Evolution of Plant Parasitism.</title>
        <authorList>
            <person name="Yoshida S."/>
            <person name="Kim S."/>
            <person name="Wafula E.K."/>
            <person name="Tanskanen J."/>
            <person name="Kim Y.M."/>
            <person name="Honaas L."/>
            <person name="Yang Z."/>
            <person name="Spallek T."/>
            <person name="Conn C.E."/>
            <person name="Ichihashi Y."/>
            <person name="Cheong K."/>
            <person name="Cui S."/>
            <person name="Der J.P."/>
            <person name="Gundlach H."/>
            <person name="Jiao Y."/>
            <person name="Hori C."/>
            <person name="Ishida J.K."/>
            <person name="Kasahara H."/>
            <person name="Kiba T."/>
            <person name="Kim M.S."/>
            <person name="Koo N."/>
            <person name="Laohavisit A."/>
            <person name="Lee Y.H."/>
            <person name="Lumba S."/>
            <person name="McCourt P."/>
            <person name="Mortimer J.C."/>
            <person name="Mutuku J.M."/>
            <person name="Nomura T."/>
            <person name="Sasaki-Sekimoto Y."/>
            <person name="Seto Y."/>
            <person name="Wang Y."/>
            <person name="Wakatake T."/>
            <person name="Sakakibara H."/>
            <person name="Demura T."/>
            <person name="Yamaguchi S."/>
            <person name="Yoneyama K."/>
            <person name="Manabe R.I."/>
            <person name="Nelson D.C."/>
            <person name="Schulman A.H."/>
            <person name="Timko M.P."/>
            <person name="dePamphilis C.W."/>
            <person name="Choi D."/>
            <person name="Shirasu K."/>
        </authorList>
    </citation>
    <scope>NUCLEOTIDE SEQUENCE [LARGE SCALE GENOMIC DNA]</scope>
    <source>
        <strain evidence="3">cv. UVA1</strain>
    </source>
</reference>
<evidence type="ECO:0000313" key="2">
    <source>
        <dbReference type="EMBL" id="GER36480.1"/>
    </source>
</evidence>
<accession>A0A5A7PUF7</accession>